<dbReference type="EMBL" id="JAQQCF010000035">
    <property type="protein sequence ID" value="MFM0641035.1"/>
    <property type="molecule type" value="Genomic_DNA"/>
</dbReference>
<dbReference type="PANTHER" id="PTHR11552">
    <property type="entry name" value="GLUCOSE-METHANOL-CHOLINE GMC OXIDOREDUCTASE"/>
    <property type="match status" value="1"/>
</dbReference>
<sequence>MKKFQAKSATYVVVGGGTTGCIVASRLAEDATATVILLEEGPRDSSPYIRFPGTYYKTAQGGLLKRYRWEPAEGYERDENDTMVQASVLGGGSSVNGMVYVRGNPHDYDGWEEAGAHGWAFKDVLPYFRRAESNADFANELHGTDGPIGISFSASVHPLTRKWLQACQQSGLRYVSDLNAGAQDGCGLYQIAVRDGLRRHFDRGIIILCVR</sequence>
<accession>A0ABW9E067</accession>
<feature type="non-terminal residue" evidence="6">
    <location>
        <position position="211"/>
    </location>
</feature>
<evidence type="ECO:0000256" key="4">
    <source>
        <dbReference type="ARBA" id="ARBA00022827"/>
    </source>
</evidence>
<evidence type="ECO:0000313" key="7">
    <source>
        <dbReference type="Proteomes" id="UP001629432"/>
    </source>
</evidence>
<feature type="domain" description="Glucose-methanol-choline oxidoreductase N-terminal" evidence="5">
    <location>
        <begin position="10"/>
        <end position="203"/>
    </location>
</feature>
<evidence type="ECO:0000259" key="5">
    <source>
        <dbReference type="Pfam" id="PF00732"/>
    </source>
</evidence>
<evidence type="ECO:0000313" key="6">
    <source>
        <dbReference type="EMBL" id="MFM0641035.1"/>
    </source>
</evidence>
<keyword evidence="7" id="KW-1185">Reference proteome</keyword>
<comment type="cofactor">
    <cofactor evidence="1">
        <name>FAD</name>
        <dbReference type="ChEBI" id="CHEBI:57692"/>
    </cofactor>
</comment>
<keyword evidence="4" id="KW-0274">FAD</keyword>
<dbReference type="Proteomes" id="UP001629432">
    <property type="component" value="Unassembled WGS sequence"/>
</dbReference>
<evidence type="ECO:0000256" key="1">
    <source>
        <dbReference type="ARBA" id="ARBA00001974"/>
    </source>
</evidence>
<reference evidence="6 7" key="1">
    <citation type="journal article" date="2024" name="Chem. Sci.">
        <title>Discovery of megapolipeptins by genome mining of a Burkholderiales bacteria collection.</title>
        <authorList>
            <person name="Paulo B.S."/>
            <person name="Recchia M.J.J."/>
            <person name="Lee S."/>
            <person name="Fergusson C.H."/>
            <person name="Romanowski S.B."/>
            <person name="Hernandez A."/>
            <person name="Krull N."/>
            <person name="Liu D.Y."/>
            <person name="Cavanagh H."/>
            <person name="Bos A."/>
            <person name="Gray C.A."/>
            <person name="Murphy B.T."/>
            <person name="Linington R.G."/>
            <person name="Eustaquio A.S."/>
        </authorList>
    </citation>
    <scope>NUCLEOTIDE SEQUENCE [LARGE SCALE GENOMIC DNA]</scope>
    <source>
        <strain evidence="6 7">RL17-338-BIC-A</strain>
    </source>
</reference>
<dbReference type="Gene3D" id="3.50.50.60">
    <property type="entry name" value="FAD/NAD(P)-binding domain"/>
    <property type="match status" value="1"/>
</dbReference>
<comment type="similarity">
    <text evidence="2">Belongs to the GMC oxidoreductase family.</text>
</comment>
<evidence type="ECO:0000256" key="3">
    <source>
        <dbReference type="ARBA" id="ARBA00022630"/>
    </source>
</evidence>
<dbReference type="InterPro" id="IPR036188">
    <property type="entry name" value="FAD/NAD-bd_sf"/>
</dbReference>
<dbReference type="PANTHER" id="PTHR11552:SF147">
    <property type="entry name" value="CHOLINE DEHYDROGENASE, MITOCHONDRIAL"/>
    <property type="match status" value="1"/>
</dbReference>
<keyword evidence="3" id="KW-0285">Flavoprotein</keyword>
<protein>
    <submittedName>
        <fullName evidence="6">GMC family oxidoreductase N-terminal domain-containing protein</fullName>
    </submittedName>
</protein>
<dbReference type="RefSeq" id="WP_408339695.1">
    <property type="nucleotide sequence ID" value="NZ_JAQQCF010000035.1"/>
</dbReference>
<organism evidence="6 7">
    <name type="scientific">Paraburkholderia metrosideri</name>
    <dbReference type="NCBI Taxonomy" id="580937"/>
    <lineage>
        <taxon>Bacteria</taxon>
        <taxon>Pseudomonadati</taxon>
        <taxon>Pseudomonadota</taxon>
        <taxon>Betaproteobacteria</taxon>
        <taxon>Burkholderiales</taxon>
        <taxon>Burkholderiaceae</taxon>
        <taxon>Paraburkholderia</taxon>
    </lineage>
</organism>
<dbReference type="InterPro" id="IPR012132">
    <property type="entry name" value="GMC_OxRdtase"/>
</dbReference>
<evidence type="ECO:0000256" key="2">
    <source>
        <dbReference type="ARBA" id="ARBA00010790"/>
    </source>
</evidence>
<name>A0ABW9E067_9BURK</name>
<dbReference type="PROSITE" id="PS51257">
    <property type="entry name" value="PROKAR_LIPOPROTEIN"/>
    <property type="match status" value="1"/>
</dbReference>
<dbReference type="Pfam" id="PF00732">
    <property type="entry name" value="GMC_oxred_N"/>
    <property type="match status" value="1"/>
</dbReference>
<dbReference type="SUPFAM" id="SSF51905">
    <property type="entry name" value="FAD/NAD(P)-binding domain"/>
    <property type="match status" value="1"/>
</dbReference>
<comment type="caution">
    <text evidence="6">The sequence shown here is derived from an EMBL/GenBank/DDBJ whole genome shotgun (WGS) entry which is preliminary data.</text>
</comment>
<gene>
    <name evidence="6" type="ORF">PQQ63_30500</name>
</gene>
<proteinExistence type="inferred from homology"/>
<dbReference type="InterPro" id="IPR000172">
    <property type="entry name" value="GMC_OxRdtase_N"/>
</dbReference>
<dbReference type="Gene3D" id="3.30.560.10">
    <property type="entry name" value="Glucose Oxidase, domain 3"/>
    <property type="match status" value="1"/>
</dbReference>